<accession>A0A418AQ92</accession>
<keyword evidence="4" id="KW-1133">Transmembrane helix</keyword>
<keyword evidence="6" id="KW-1185">Reference proteome</keyword>
<feature type="transmembrane region" description="Helical" evidence="4">
    <location>
        <begin position="439"/>
        <end position="463"/>
    </location>
</feature>
<dbReference type="GO" id="GO:0005886">
    <property type="term" value="C:plasma membrane"/>
    <property type="evidence" value="ECO:0007669"/>
    <property type="project" value="TreeGrafter"/>
</dbReference>
<name>A0A418AQ92_9STRA</name>
<feature type="compositionally biased region" description="Polar residues" evidence="3">
    <location>
        <begin position="637"/>
        <end position="646"/>
    </location>
</feature>
<evidence type="ECO:0000256" key="3">
    <source>
        <dbReference type="SAM" id="MobiDB-lite"/>
    </source>
</evidence>
<dbReference type="InterPro" id="IPR050222">
    <property type="entry name" value="MATE_MdtK"/>
</dbReference>
<evidence type="ECO:0000256" key="1">
    <source>
        <dbReference type="ARBA" id="ARBA00010199"/>
    </source>
</evidence>
<reference evidence="5 6" key="1">
    <citation type="submission" date="2018-08" db="EMBL/GenBank/DDBJ databases">
        <title>Aphanomyces genome sequencing and annotation.</title>
        <authorList>
            <person name="Minardi D."/>
            <person name="Oidtmann B."/>
            <person name="Van Der Giezen M."/>
            <person name="Studholme D.J."/>
        </authorList>
    </citation>
    <scope>NUCLEOTIDE SEQUENCE [LARGE SCALE GENOMIC DNA]</scope>
    <source>
        <strain evidence="5 6">NJM0002</strain>
    </source>
</reference>
<dbReference type="GO" id="GO:0042910">
    <property type="term" value="F:xenobiotic transmembrane transporter activity"/>
    <property type="evidence" value="ECO:0007669"/>
    <property type="project" value="InterPro"/>
</dbReference>
<evidence type="ECO:0008006" key="7">
    <source>
        <dbReference type="Google" id="ProtNLM"/>
    </source>
</evidence>
<sequence length="741" mass="81001">MSPKETSRLLRQKSSDFEASHAMAGVTSPSRDDDLSSQAVNGLLDMETPIPDMELCITSDGHLDVWKETRVFLCMCPCYWFRFLVAQLALDTELIFVGHLGVPQLAGVGLVRFWVAIPFWFLYSSMRAVYVFGVQARQHGIDRTAGLWLQTGLGFAFIGTVAVIIYYLRSPDMARFAEFNDVTIAFAREYAPIILLGLFPCLAFAAMDNFMRVQGITLPALVCATIACVLNITLHFVFIFGAFGWSGRGFVGSPWATVTSLVVQLILYVAYTVAIKRYHAPFWCEWSWESHRFGQYRLFWKVAAPLGGAAMVLAIAFCIIGTITSYVPPTAATPTRVLRQLDDADVDAGSERAGAWVISFCLFFVVVAIFLGVAETTKIRMLVYFANGRSQLARKVLYVGLAYGVAIAAVFVALLLVYKSVVFRIWTNDTGVLAQCIDVVRWIGVCLMFASMRTVLASGLIVLQKRPMVVLAQTLDIWCCQVPCSFVLPILLNFPGLNGFWIAVATGECVHVLLLLYALCQTGGTIDDLAFMEVVQAVVVNQRHLAANQDMEGLKHGNYGKVVVQRDIANMATSTKDASIDAADERVLLPLHPSHGPRVQSRTQPDAAPVDMELAISLRGILPPSATTALSFSPQLCTKSPMSSDAGSEASEDGAAPVHSNMDETGSVASSTGKPRRRPKSSNGPLPPSGQVETLGGVDIATLQFGKRSKKRRTREEKLRRVMSTSPARRPSASSFQASLD</sequence>
<evidence type="ECO:0000313" key="6">
    <source>
        <dbReference type="Proteomes" id="UP000285060"/>
    </source>
</evidence>
<feature type="transmembrane region" description="Helical" evidence="4">
    <location>
        <begin position="145"/>
        <end position="169"/>
    </location>
</feature>
<dbReference type="PANTHER" id="PTHR43298">
    <property type="entry name" value="MULTIDRUG RESISTANCE PROTEIN NORM-RELATED"/>
    <property type="match status" value="1"/>
</dbReference>
<dbReference type="VEuPathDB" id="FungiDB:H310_01018"/>
<feature type="region of interest" description="Disordered" evidence="3">
    <location>
        <begin position="637"/>
        <end position="741"/>
    </location>
</feature>
<keyword evidence="4" id="KW-0812">Transmembrane</keyword>
<dbReference type="InterPro" id="IPR002528">
    <property type="entry name" value="MATE_fam"/>
</dbReference>
<feature type="transmembrane region" description="Helical" evidence="4">
    <location>
        <begin position="218"/>
        <end position="243"/>
    </location>
</feature>
<dbReference type="AlphaFoldDB" id="A0A418AQ92"/>
<feature type="transmembrane region" description="Helical" evidence="4">
    <location>
        <begin position="110"/>
        <end position="133"/>
    </location>
</feature>
<evidence type="ECO:0000313" key="5">
    <source>
        <dbReference type="EMBL" id="RHY27245.1"/>
    </source>
</evidence>
<proteinExistence type="inferred from homology"/>
<feature type="region of interest" description="Disordered" evidence="3">
    <location>
        <begin position="1"/>
        <end position="35"/>
    </location>
</feature>
<organism evidence="5 6">
    <name type="scientific">Aphanomyces invadans</name>
    <dbReference type="NCBI Taxonomy" id="157072"/>
    <lineage>
        <taxon>Eukaryota</taxon>
        <taxon>Sar</taxon>
        <taxon>Stramenopiles</taxon>
        <taxon>Oomycota</taxon>
        <taxon>Saprolegniomycetes</taxon>
        <taxon>Saprolegniales</taxon>
        <taxon>Verrucalvaceae</taxon>
        <taxon>Aphanomyces</taxon>
    </lineage>
</organism>
<dbReference type="Proteomes" id="UP000285060">
    <property type="component" value="Unassembled WGS sequence"/>
</dbReference>
<dbReference type="GO" id="GO:0015297">
    <property type="term" value="F:antiporter activity"/>
    <property type="evidence" value="ECO:0007669"/>
    <property type="project" value="InterPro"/>
</dbReference>
<evidence type="ECO:0000256" key="4">
    <source>
        <dbReference type="SAM" id="Phobius"/>
    </source>
</evidence>
<comment type="similarity">
    <text evidence="1">Belongs to the multi antimicrobial extrusion (MATE) (TC 2.A.66.1) family.</text>
</comment>
<dbReference type="Pfam" id="PF01554">
    <property type="entry name" value="MatE"/>
    <property type="match status" value="1"/>
</dbReference>
<dbReference type="EMBL" id="QUSY01000811">
    <property type="protein sequence ID" value="RHY27245.1"/>
    <property type="molecule type" value="Genomic_DNA"/>
</dbReference>
<feature type="compositionally biased region" description="Polar residues" evidence="3">
    <location>
        <begin position="663"/>
        <end position="673"/>
    </location>
</feature>
<keyword evidence="2" id="KW-0813">Transport</keyword>
<feature type="transmembrane region" description="Helical" evidence="4">
    <location>
        <begin position="396"/>
        <end position="419"/>
    </location>
</feature>
<protein>
    <recommendedName>
        <fullName evidence="7">MATE efflux family protein</fullName>
    </recommendedName>
</protein>
<feature type="transmembrane region" description="Helical" evidence="4">
    <location>
        <begin position="255"/>
        <end position="274"/>
    </location>
</feature>
<feature type="compositionally biased region" description="Low complexity" evidence="3">
    <location>
        <begin position="726"/>
        <end position="735"/>
    </location>
</feature>
<dbReference type="PANTHER" id="PTHR43298:SF2">
    <property type="entry name" value="FMN_FAD EXPORTER YEEO-RELATED"/>
    <property type="match status" value="1"/>
</dbReference>
<feature type="transmembrane region" description="Helical" evidence="4">
    <location>
        <begin position="353"/>
        <end position="375"/>
    </location>
</feature>
<evidence type="ECO:0000256" key="2">
    <source>
        <dbReference type="ARBA" id="ARBA00022448"/>
    </source>
</evidence>
<keyword evidence="4" id="KW-0472">Membrane</keyword>
<gene>
    <name evidence="5" type="ORF">DYB32_007772</name>
</gene>
<feature type="compositionally biased region" description="Basic and acidic residues" evidence="3">
    <location>
        <begin position="1"/>
        <end position="19"/>
    </location>
</feature>
<feature type="transmembrane region" description="Helical" evidence="4">
    <location>
        <begin position="189"/>
        <end position="206"/>
    </location>
</feature>
<feature type="transmembrane region" description="Helical" evidence="4">
    <location>
        <begin position="302"/>
        <end position="327"/>
    </location>
</feature>
<comment type="caution">
    <text evidence="5">The sequence shown here is derived from an EMBL/GenBank/DDBJ whole genome shotgun (WGS) entry which is preliminary data.</text>
</comment>